<reference evidence="1" key="1">
    <citation type="journal article" date="2020" name="bioRxiv">
        <title>Chromosome-level reference genome of the European wasp spider Argiope bruennichi: a resource for studies on range expansion and evolutionary adaptation.</title>
        <authorList>
            <person name="Sheffer M.M."/>
            <person name="Hoppe A."/>
            <person name="Krehenwinkel H."/>
            <person name="Uhl G."/>
            <person name="Kuss A.W."/>
            <person name="Jensen L."/>
            <person name="Jensen C."/>
            <person name="Gillespie R.G."/>
            <person name="Hoff K.J."/>
            <person name="Prost S."/>
        </authorList>
    </citation>
    <scope>NUCLEOTIDE SEQUENCE</scope>
</reference>
<accession>A0A8T0EJ60</accession>
<evidence type="ECO:0000313" key="2">
    <source>
        <dbReference type="Proteomes" id="UP000807504"/>
    </source>
</evidence>
<dbReference type="Proteomes" id="UP000807504">
    <property type="component" value="Unassembled WGS sequence"/>
</dbReference>
<sequence>METSVESNVKDVISDLCVETFSSDTNVQILINSDKKVKKEHFQTGANEKRYPCNLLYIYTTALVEHLTKAAVLEIATAICLSIRGPLPVKSRNLPIMVTIAIRTRTLNSPLYAFQQTGFSVLPVSGHNYTYVNLHGGCNIVIRLCY</sequence>
<comment type="caution">
    <text evidence="1">The sequence shown here is derived from an EMBL/GenBank/DDBJ whole genome shotgun (WGS) entry which is preliminary data.</text>
</comment>
<reference evidence="1" key="2">
    <citation type="submission" date="2020-06" db="EMBL/GenBank/DDBJ databases">
        <authorList>
            <person name="Sheffer M."/>
        </authorList>
    </citation>
    <scope>NUCLEOTIDE SEQUENCE</scope>
</reference>
<keyword evidence="2" id="KW-1185">Reference proteome</keyword>
<protein>
    <submittedName>
        <fullName evidence="1">Uncharacterized protein</fullName>
    </submittedName>
</protein>
<dbReference type="AlphaFoldDB" id="A0A8T0EJ60"/>
<proteinExistence type="predicted"/>
<gene>
    <name evidence="1" type="ORF">HNY73_018804</name>
</gene>
<dbReference type="EMBL" id="JABXBU010002228">
    <property type="protein sequence ID" value="KAF8771378.1"/>
    <property type="molecule type" value="Genomic_DNA"/>
</dbReference>
<name>A0A8T0EJ60_ARGBR</name>
<organism evidence="1 2">
    <name type="scientific">Argiope bruennichi</name>
    <name type="common">Wasp spider</name>
    <name type="synonym">Aranea bruennichi</name>
    <dbReference type="NCBI Taxonomy" id="94029"/>
    <lineage>
        <taxon>Eukaryota</taxon>
        <taxon>Metazoa</taxon>
        <taxon>Ecdysozoa</taxon>
        <taxon>Arthropoda</taxon>
        <taxon>Chelicerata</taxon>
        <taxon>Arachnida</taxon>
        <taxon>Araneae</taxon>
        <taxon>Araneomorphae</taxon>
        <taxon>Entelegynae</taxon>
        <taxon>Araneoidea</taxon>
        <taxon>Araneidae</taxon>
        <taxon>Argiope</taxon>
    </lineage>
</organism>
<evidence type="ECO:0000313" key="1">
    <source>
        <dbReference type="EMBL" id="KAF8771378.1"/>
    </source>
</evidence>